<evidence type="ECO:0000313" key="2">
    <source>
        <dbReference type="Proteomes" id="UP001057402"/>
    </source>
</evidence>
<evidence type="ECO:0000313" key="1">
    <source>
        <dbReference type="EMBL" id="KAI4367840.1"/>
    </source>
</evidence>
<reference evidence="2" key="1">
    <citation type="journal article" date="2023" name="Front. Plant Sci.">
        <title>Chromosomal-level genome assembly of Melastoma candidum provides insights into trichome evolution.</title>
        <authorList>
            <person name="Zhong Y."/>
            <person name="Wu W."/>
            <person name="Sun C."/>
            <person name="Zou P."/>
            <person name="Liu Y."/>
            <person name="Dai S."/>
            <person name="Zhou R."/>
        </authorList>
    </citation>
    <scope>NUCLEOTIDE SEQUENCE [LARGE SCALE GENOMIC DNA]</scope>
</reference>
<name>A0ACB9QMJ6_9MYRT</name>
<keyword evidence="2" id="KW-1185">Reference proteome</keyword>
<dbReference type="Proteomes" id="UP001057402">
    <property type="component" value="Chromosome 5"/>
</dbReference>
<dbReference type="EMBL" id="CM042884">
    <property type="protein sequence ID" value="KAI4367840.1"/>
    <property type="molecule type" value="Genomic_DNA"/>
</dbReference>
<sequence length="109" mass="12272">MEPTTTPGKWQCRLGIRHDSALVLQNCTITMDLNFPFNATMNKVYLGRSWKMYSRVEGNLYGAVHRQIDSSGGVDAFGLRMCCYADVLDNLIKNPLLHEKNHGLSQSLP</sequence>
<gene>
    <name evidence="1" type="ORF">MLD38_016464</name>
</gene>
<accession>A0ACB9QMJ6</accession>
<protein>
    <submittedName>
        <fullName evidence="1">Uncharacterized protein</fullName>
    </submittedName>
</protein>
<proteinExistence type="predicted"/>
<organism evidence="1 2">
    <name type="scientific">Melastoma candidum</name>
    <dbReference type="NCBI Taxonomy" id="119954"/>
    <lineage>
        <taxon>Eukaryota</taxon>
        <taxon>Viridiplantae</taxon>
        <taxon>Streptophyta</taxon>
        <taxon>Embryophyta</taxon>
        <taxon>Tracheophyta</taxon>
        <taxon>Spermatophyta</taxon>
        <taxon>Magnoliopsida</taxon>
        <taxon>eudicotyledons</taxon>
        <taxon>Gunneridae</taxon>
        <taxon>Pentapetalae</taxon>
        <taxon>rosids</taxon>
        <taxon>malvids</taxon>
        <taxon>Myrtales</taxon>
        <taxon>Melastomataceae</taxon>
        <taxon>Melastomatoideae</taxon>
        <taxon>Melastomateae</taxon>
        <taxon>Melastoma</taxon>
    </lineage>
</organism>
<comment type="caution">
    <text evidence="1">The sequence shown here is derived from an EMBL/GenBank/DDBJ whole genome shotgun (WGS) entry which is preliminary data.</text>
</comment>